<dbReference type="AlphaFoldDB" id="S7QI00"/>
<dbReference type="InterPro" id="IPR036291">
    <property type="entry name" value="NAD(P)-bd_dom_sf"/>
</dbReference>
<dbReference type="OrthoDB" id="1274115at2759"/>
<dbReference type="Gene3D" id="3.40.50.720">
    <property type="entry name" value="NAD(P)-binding Rossmann-like Domain"/>
    <property type="match status" value="1"/>
</dbReference>
<name>S7QI00_GLOTA</name>
<dbReference type="Pfam" id="PF00106">
    <property type="entry name" value="adh_short"/>
    <property type="match status" value="1"/>
</dbReference>
<protein>
    <submittedName>
        <fullName evidence="4">NAD P-binding protein</fullName>
    </submittedName>
</protein>
<keyword evidence="5" id="KW-1185">Reference proteome</keyword>
<organism evidence="4 5">
    <name type="scientific">Gloeophyllum trabeum (strain ATCC 11539 / FP-39264 / Madison 617)</name>
    <name type="common">Brown rot fungus</name>
    <dbReference type="NCBI Taxonomy" id="670483"/>
    <lineage>
        <taxon>Eukaryota</taxon>
        <taxon>Fungi</taxon>
        <taxon>Dikarya</taxon>
        <taxon>Basidiomycota</taxon>
        <taxon>Agaricomycotina</taxon>
        <taxon>Agaricomycetes</taxon>
        <taxon>Gloeophyllales</taxon>
        <taxon>Gloeophyllaceae</taxon>
        <taxon>Gloeophyllum</taxon>
    </lineage>
</organism>
<dbReference type="InterPro" id="IPR051911">
    <property type="entry name" value="SDR_oxidoreductase"/>
</dbReference>
<reference evidence="4 5" key="1">
    <citation type="journal article" date="2012" name="Science">
        <title>The Paleozoic origin of enzymatic lignin decomposition reconstructed from 31 fungal genomes.</title>
        <authorList>
            <person name="Floudas D."/>
            <person name="Binder M."/>
            <person name="Riley R."/>
            <person name="Barry K."/>
            <person name="Blanchette R.A."/>
            <person name="Henrissat B."/>
            <person name="Martinez A.T."/>
            <person name="Otillar R."/>
            <person name="Spatafora J.W."/>
            <person name="Yadav J.S."/>
            <person name="Aerts A."/>
            <person name="Benoit I."/>
            <person name="Boyd A."/>
            <person name="Carlson A."/>
            <person name="Copeland A."/>
            <person name="Coutinho P.M."/>
            <person name="de Vries R.P."/>
            <person name="Ferreira P."/>
            <person name="Findley K."/>
            <person name="Foster B."/>
            <person name="Gaskell J."/>
            <person name="Glotzer D."/>
            <person name="Gorecki P."/>
            <person name="Heitman J."/>
            <person name="Hesse C."/>
            <person name="Hori C."/>
            <person name="Igarashi K."/>
            <person name="Jurgens J.A."/>
            <person name="Kallen N."/>
            <person name="Kersten P."/>
            <person name="Kohler A."/>
            <person name="Kuees U."/>
            <person name="Kumar T.K.A."/>
            <person name="Kuo A."/>
            <person name="LaButti K."/>
            <person name="Larrondo L.F."/>
            <person name="Lindquist E."/>
            <person name="Ling A."/>
            <person name="Lombard V."/>
            <person name="Lucas S."/>
            <person name="Lundell T."/>
            <person name="Martin R."/>
            <person name="McLaughlin D.J."/>
            <person name="Morgenstern I."/>
            <person name="Morin E."/>
            <person name="Murat C."/>
            <person name="Nagy L.G."/>
            <person name="Nolan M."/>
            <person name="Ohm R.A."/>
            <person name="Patyshakuliyeva A."/>
            <person name="Rokas A."/>
            <person name="Ruiz-Duenas F.J."/>
            <person name="Sabat G."/>
            <person name="Salamov A."/>
            <person name="Samejima M."/>
            <person name="Schmutz J."/>
            <person name="Slot J.C."/>
            <person name="St John F."/>
            <person name="Stenlid J."/>
            <person name="Sun H."/>
            <person name="Sun S."/>
            <person name="Syed K."/>
            <person name="Tsang A."/>
            <person name="Wiebenga A."/>
            <person name="Young D."/>
            <person name="Pisabarro A."/>
            <person name="Eastwood D.C."/>
            <person name="Martin F."/>
            <person name="Cullen D."/>
            <person name="Grigoriev I.V."/>
            <person name="Hibbett D.S."/>
        </authorList>
    </citation>
    <scope>NUCLEOTIDE SEQUENCE [LARGE SCALE GENOMIC DNA]</scope>
    <source>
        <strain evidence="4 5">ATCC 11539</strain>
    </source>
</reference>
<dbReference type="GO" id="GO:0016491">
    <property type="term" value="F:oxidoreductase activity"/>
    <property type="evidence" value="ECO:0007669"/>
    <property type="project" value="UniProtKB-KW"/>
</dbReference>
<gene>
    <name evidence="4" type="ORF">GLOTRDRAFT_102967</name>
</gene>
<dbReference type="PRINTS" id="PR00080">
    <property type="entry name" value="SDRFAMILY"/>
</dbReference>
<dbReference type="SUPFAM" id="SSF51735">
    <property type="entry name" value="NAD(P)-binding Rossmann-fold domains"/>
    <property type="match status" value="1"/>
</dbReference>
<dbReference type="HOGENOM" id="CLU_010194_2_9_1"/>
<dbReference type="CDD" id="cd05374">
    <property type="entry name" value="17beta-HSD-like_SDR_c"/>
    <property type="match status" value="1"/>
</dbReference>
<dbReference type="Proteomes" id="UP000030669">
    <property type="component" value="Unassembled WGS sequence"/>
</dbReference>
<keyword evidence="2" id="KW-0560">Oxidoreductase</keyword>
<dbReference type="PANTHER" id="PTHR43976">
    <property type="entry name" value="SHORT CHAIN DEHYDROGENASE"/>
    <property type="match status" value="1"/>
</dbReference>
<dbReference type="eggNOG" id="KOG1209">
    <property type="taxonomic scope" value="Eukaryota"/>
</dbReference>
<dbReference type="EMBL" id="KB469297">
    <property type="protein sequence ID" value="EPQ58827.1"/>
    <property type="molecule type" value="Genomic_DNA"/>
</dbReference>
<proteinExistence type="inferred from homology"/>
<evidence type="ECO:0000256" key="2">
    <source>
        <dbReference type="ARBA" id="ARBA00023002"/>
    </source>
</evidence>
<dbReference type="InterPro" id="IPR002347">
    <property type="entry name" value="SDR_fam"/>
</dbReference>
<dbReference type="KEGG" id="gtr:GLOTRDRAFT_102967"/>
<dbReference type="RefSeq" id="XP_007861978.1">
    <property type="nucleotide sequence ID" value="XM_007863787.1"/>
</dbReference>
<sequence>MPERLVWLITGTSSGIGRELAIAALARGDQVIATARARSMGALTHLKEKGAALLELDVTGPLDLLERIAAAAVKIYGRIDVLVNNAGEKFHPPPVDTIDSTAGAVTAFGVIEDQTPEDTIGQFNTNLLGPLNVTRAFLPYMRERKSGTVVWIGSVGAYTRIINCGLYCATKAAMIRLSEVLNAELQPFGVRSIYFEFGYFRTEMTQPERQPPLNQRIPAYKEIAEKWDAEIRAVHGKQPGCPKKGAQVVVDVIRGEGPAAGRDIHNTMAVGSDVYGVIEEECVATLKRLQDWKEVTQSTDVEDAGEGLSA</sequence>
<dbReference type="GeneID" id="19298534"/>
<accession>S7QI00</accession>
<dbReference type="PANTHER" id="PTHR43976:SF16">
    <property type="entry name" value="SHORT-CHAIN DEHYDROGENASE_REDUCTASE FAMILY PROTEIN"/>
    <property type="match status" value="1"/>
</dbReference>
<dbReference type="PRINTS" id="PR00081">
    <property type="entry name" value="GDHRDH"/>
</dbReference>
<evidence type="ECO:0000256" key="3">
    <source>
        <dbReference type="RuleBase" id="RU000363"/>
    </source>
</evidence>
<evidence type="ECO:0000256" key="1">
    <source>
        <dbReference type="ARBA" id="ARBA00006484"/>
    </source>
</evidence>
<comment type="similarity">
    <text evidence="1 3">Belongs to the short-chain dehydrogenases/reductases (SDR) family.</text>
</comment>
<evidence type="ECO:0000313" key="4">
    <source>
        <dbReference type="EMBL" id="EPQ58827.1"/>
    </source>
</evidence>
<evidence type="ECO:0000313" key="5">
    <source>
        <dbReference type="Proteomes" id="UP000030669"/>
    </source>
</evidence>
<dbReference type="OMA" id="WDVDILL"/>